<dbReference type="Proteomes" id="UP001431775">
    <property type="component" value="Unassembled WGS sequence"/>
</dbReference>
<dbReference type="CDD" id="cd02042">
    <property type="entry name" value="ParAB_family"/>
    <property type="match status" value="1"/>
</dbReference>
<proteinExistence type="predicted"/>
<feature type="domain" description="CobQ/CobB/MinD/ParA nucleotide binding" evidence="1">
    <location>
        <begin position="4"/>
        <end position="178"/>
    </location>
</feature>
<organism evidence="2 3">
    <name type="scientific">Commensalibacter nepenthis</name>
    <dbReference type="NCBI Taxonomy" id="3043872"/>
    <lineage>
        <taxon>Bacteria</taxon>
        <taxon>Pseudomonadati</taxon>
        <taxon>Pseudomonadota</taxon>
        <taxon>Alphaproteobacteria</taxon>
        <taxon>Acetobacterales</taxon>
        <taxon>Acetobacteraceae</taxon>
    </lineage>
</organism>
<reference evidence="2" key="1">
    <citation type="submission" date="2023-05" db="EMBL/GenBank/DDBJ databases">
        <title>Whole genome sequence of Commensalibacter sp.</title>
        <authorList>
            <person name="Charoenyingcharoen P."/>
            <person name="Yukphan P."/>
        </authorList>
    </citation>
    <scope>NUCLEOTIDE SEQUENCE</scope>
    <source>
        <strain evidence="2">TBRC 10068</strain>
    </source>
</reference>
<dbReference type="RefSeq" id="WP_281463450.1">
    <property type="nucleotide sequence ID" value="NZ_JASBAN010000002.1"/>
</dbReference>
<dbReference type="InterPro" id="IPR048089">
    <property type="entry name" value="McdA"/>
</dbReference>
<dbReference type="InterPro" id="IPR027417">
    <property type="entry name" value="P-loop_NTPase"/>
</dbReference>
<dbReference type="Gene3D" id="3.40.50.300">
    <property type="entry name" value="P-loop containing nucleotide triphosphate hydrolases"/>
    <property type="match status" value="1"/>
</dbReference>
<comment type="caution">
    <text evidence="2">The sequence shown here is derived from an EMBL/GenBank/DDBJ whole genome shotgun (WGS) entry which is preliminary data.</text>
</comment>
<protein>
    <submittedName>
        <fullName evidence="2">ParA family partition ATPase</fullName>
    </submittedName>
</protein>
<dbReference type="InterPro" id="IPR050678">
    <property type="entry name" value="DNA_Partitioning_ATPase"/>
</dbReference>
<dbReference type="SUPFAM" id="SSF52540">
    <property type="entry name" value="P-loop containing nucleoside triphosphate hydrolases"/>
    <property type="match status" value="1"/>
</dbReference>
<evidence type="ECO:0000259" key="1">
    <source>
        <dbReference type="Pfam" id="PF01656"/>
    </source>
</evidence>
<gene>
    <name evidence="2" type="primary">parA</name>
    <name evidence="2" type="ORF">QJV33_11015</name>
</gene>
<dbReference type="PIRSF" id="PIRSF009320">
    <property type="entry name" value="Nuc_binding_HP_1000"/>
    <property type="match status" value="1"/>
</dbReference>
<dbReference type="Pfam" id="PF01656">
    <property type="entry name" value="CbiA"/>
    <property type="match status" value="1"/>
</dbReference>
<name>A0ABT6QA67_9PROT</name>
<keyword evidence="3" id="KW-1185">Reference proteome</keyword>
<dbReference type="InterPro" id="IPR002586">
    <property type="entry name" value="CobQ/CobB/MinD/ParA_Nub-bd_dom"/>
</dbReference>
<dbReference type="PANTHER" id="PTHR13696">
    <property type="entry name" value="P-LOOP CONTAINING NUCLEOSIDE TRIPHOSPHATE HYDROLASE"/>
    <property type="match status" value="1"/>
</dbReference>
<dbReference type="PANTHER" id="PTHR13696:SF96">
    <property type="entry name" value="COBQ_COBB_MIND_PARA NUCLEOTIDE BINDING DOMAIN-CONTAINING PROTEIN"/>
    <property type="match status" value="1"/>
</dbReference>
<sequence>MKTIAILSQKGGAGKTTIALNLSVAASLKKKTSVIIDIDPQASITQWGDSRKKENPTVISVQASRLSNTLTKCLDNKVDFVFIDTAPHAEQSALLAARQADLVIIPCRPSVIDIRAIQSTIDICKIAEVKYFIVLNQVLSRSNLTQDALDALKELKIPTVPVNIGQRIAFINSVTHGEGVMEFDPNGKSFQEINNLYKFVIKQLKS</sequence>
<evidence type="ECO:0000313" key="3">
    <source>
        <dbReference type="Proteomes" id="UP001431775"/>
    </source>
</evidence>
<accession>A0ABT6QA67</accession>
<evidence type="ECO:0000313" key="2">
    <source>
        <dbReference type="EMBL" id="MDI2113799.1"/>
    </source>
</evidence>
<dbReference type="NCBIfam" id="NF041546">
    <property type="entry name" value="ParA_partition"/>
    <property type="match status" value="1"/>
</dbReference>
<dbReference type="EMBL" id="JASBAN010000002">
    <property type="protein sequence ID" value="MDI2113799.1"/>
    <property type="molecule type" value="Genomic_DNA"/>
</dbReference>